<keyword evidence="4 8" id="KW-0274">FAD</keyword>
<dbReference type="RefSeq" id="XP_013333377.1">
    <property type="nucleotide sequence ID" value="XM_013477923.1"/>
</dbReference>
<reference evidence="12" key="2">
    <citation type="submission" date="2013-10" db="EMBL/GenBank/DDBJ databases">
        <authorList>
            <person name="Aslett M."/>
        </authorList>
    </citation>
    <scope>NUCLEOTIDE SEQUENCE [LARGE SCALE GENOMIC DNA]</scope>
    <source>
        <strain evidence="12">Weybridge</strain>
    </source>
</reference>
<evidence type="ECO:0000256" key="9">
    <source>
        <dbReference type="SAM" id="MobiDB-lite"/>
    </source>
</evidence>
<dbReference type="InterPro" id="IPR036249">
    <property type="entry name" value="Thioredoxin-like_sf"/>
</dbReference>
<gene>
    <name evidence="12" type="ORF">EMWEY_00022870</name>
</gene>
<evidence type="ECO:0000259" key="10">
    <source>
        <dbReference type="PROSITE" id="PS51324"/>
    </source>
</evidence>
<dbReference type="PANTHER" id="PTHR22897">
    <property type="entry name" value="QUIESCIN Q6-RELATED SULFHYDRYL OXIDASE"/>
    <property type="match status" value="1"/>
</dbReference>
<dbReference type="InterPro" id="IPR013766">
    <property type="entry name" value="Thioredoxin_domain"/>
</dbReference>
<dbReference type="OMA" id="LWRLHNA"/>
<evidence type="ECO:0000313" key="13">
    <source>
        <dbReference type="Proteomes" id="UP000030763"/>
    </source>
</evidence>
<organism evidence="12 13">
    <name type="scientific">Eimeria maxima</name>
    <name type="common">Coccidian parasite</name>
    <dbReference type="NCBI Taxonomy" id="5804"/>
    <lineage>
        <taxon>Eukaryota</taxon>
        <taxon>Sar</taxon>
        <taxon>Alveolata</taxon>
        <taxon>Apicomplexa</taxon>
        <taxon>Conoidasida</taxon>
        <taxon>Coccidia</taxon>
        <taxon>Eucoccidiorida</taxon>
        <taxon>Eimeriorina</taxon>
        <taxon>Eimeriidae</taxon>
        <taxon>Eimeria</taxon>
    </lineage>
</organism>
<dbReference type="GO" id="GO:0000139">
    <property type="term" value="C:Golgi membrane"/>
    <property type="evidence" value="ECO:0007669"/>
    <property type="project" value="TreeGrafter"/>
</dbReference>
<name>U6LYB3_EIMMA</name>
<dbReference type="PANTHER" id="PTHR22897:SF8">
    <property type="entry name" value="SULFHYDRYL OXIDASE"/>
    <property type="match status" value="1"/>
</dbReference>
<dbReference type="VEuPathDB" id="ToxoDB:EMWEY_00022870"/>
<comment type="catalytic activity">
    <reaction evidence="8">
        <text>2 R'C(R)SH + O2 = R'C(R)S-S(R)CR' + H2O2</text>
        <dbReference type="Rhea" id="RHEA:17357"/>
        <dbReference type="ChEBI" id="CHEBI:15379"/>
        <dbReference type="ChEBI" id="CHEBI:16240"/>
        <dbReference type="ChEBI" id="CHEBI:16520"/>
        <dbReference type="ChEBI" id="CHEBI:17412"/>
        <dbReference type="EC" id="1.8.3.2"/>
    </reaction>
</comment>
<sequence>MHMPCRGHYSSVCLVSLRAHKLDDKWLMRSHLHKNPPGGVGTFTFTRFAILNLGLLVAQLQLALGQVVGSVEVHPSAGRSSSAGLLVDPTLSEVDGLFSTDADATSSPHAAPSVAAAVKSAASTGSRGHRCMFATDPVVDEAVTVEEYRRVMAKARDTGKGLIMMFYSAWCPHCLSYRRTFSQLAMDLHPRFHFAAMNCMEGQSTMDICGNLGIVALPSIKLFVPPSLHLQLPASEQHRKGGTQLEGNLHFDIPDMPDGGALDSFDTSHPGNLAIHSLALPSDDIYLAVQYAARKTQQQIKKTDLQLTLGGKFAAFEHLRGVPCSAYRWHHEQLPGSVDSPASQQQTKEGRGVGRRSSRAGNSETTCGSSARARLHDGIRGLQFILASWVVTEREHMSFADEFALVDLLEIVRAVIPIESVKRAAALAIIHLHNSMQVPLHDLPLRKPELVTRESPSFSEVLELYMNIDDSLRFTKGLKTADWRKWIGSVSFGAEALPLPPLEEPKLKHCTTLTCSVWMLMHVLAEGAKELSVKISTHSKCGRDKVFFKRKGQALPIYLLQQQQQQRRPVNLDQVIDTASLSTEALIERNPSLGCMSVPAFEVAYGIYNFLRRFFGCNACRQHFTLLFSRRSHGLDAISPPAGEAHIRLPLPRDIKARRQVHMQVPVPNGNNSSSLEDFRGQLGGSNSAWTNRQAEARKMDELKLWLWRLHNAVTVRTAADTTLAFLRGDLGAVNYANCDTRWPPRAACASCRNIQPPETGLVSIPLLVARDADRDILAVEEEFGDFNKAHVLDFLRQWYWPDDVEDVKI</sequence>
<dbReference type="GeneID" id="25336273"/>
<dbReference type="Proteomes" id="UP000030763">
    <property type="component" value="Unassembled WGS sequence"/>
</dbReference>
<evidence type="ECO:0000256" key="2">
    <source>
        <dbReference type="ARBA" id="ARBA00022630"/>
    </source>
</evidence>
<dbReference type="SUPFAM" id="SSF52833">
    <property type="entry name" value="Thioredoxin-like"/>
    <property type="match status" value="1"/>
</dbReference>
<dbReference type="AlphaFoldDB" id="U6LYB3"/>
<dbReference type="InterPro" id="IPR017937">
    <property type="entry name" value="Thioredoxin_CS"/>
</dbReference>
<dbReference type="EMBL" id="HG719081">
    <property type="protein sequence ID" value="CDJ56726.1"/>
    <property type="molecule type" value="Genomic_DNA"/>
</dbReference>
<accession>U6LYB3</accession>
<evidence type="ECO:0000256" key="6">
    <source>
        <dbReference type="ARBA" id="ARBA00023157"/>
    </source>
</evidence>
<dbReference type="PROSITE" id="PS51352">
    <property type="entry name" value="THIOREDOXIN_2"/>
    <property type="match status" value="1"/>
</dbReference>
<keyword evidence="7" id="KW-0325">Glycoprotein</keyword>
<dbReference type="OrthoDB" id="59470at2759"/>
<dbReference type="PROSITE" id="PS51324">
    <property type="entry name" value="ERV_ALR"/>
    <property type="match status" value="1"/>
</dbReference>
<evidence type="ECO:0000256" key="8">
    <source>
        <dbReference type="RuleBase" id="RU371123"/>
    </source>
</evidence>
<dbReference type="GO" id="GO:0016971">
    <property type="term" value="F:flavin-dependent sulfhydryl oxidase activity"/>
    <property type="evidence" value="ECO:0007669"/>
    <property type="project" value="InterPro"/>
</dbReference>
<keyword evidence="6" id="KW-1015">Disulfide bond</keyword>
<evidence type="ECO:0000313" key="12">
    <source>
        <dbReference type="EMBL" id="CDJ56726.1"/>
    </source>
</evidence>
<evidence type="ECO:0000256" key="5">
    <source>
        <dbReference type="ARBA" id="ARBA00023002"/>
    </source>
</evidence>
<protein>
    <recommendedName>
        <fullName evidence="8">Sulfhydryl oxidase</fullName>
        <ecNumber evidence="8">1.8.3.2</ecNumber>
    </recommendedName>
</protein>
<dbReference type="EC" id="1.8.3.2" evidence="8"/>
<evidence type="ECO:0000256" key="3">
    <source>
        <dbReference type="ARBA" id="ARBA00022729"/>
    </source>
</evidence>
<evidence type="ECO:0000256" key="4">
    <source>
        <dbReference type="ARBA" id="ARBA00022827"/>
    </source>
</evidence>
<feature type="region of interest" description="Disordered" evidence="9">
    <location>
        <begin position="335"/>
        <end position="370"/>
    </location>
</feature>
<dbReference type="InterPro" id="IPR039798">
    <property type="entry name" value="Sulfhydryl_oxidase"/>
</dbReference>
<reference evidence="12" key="1">
    <citation type="submission" date="2013-10" db="EMBL/GenBank/DDBJ databases">
        <title>Genomic analysis of the causative agents of coccidiosis in chickens.</title>
        <authorList>
            <person name="Reid A.J."/>
            <person name="Blake D."/>
            <person name="Billington K."/>
            <person name="Browne H."/>
            <person name="Dunn M."/>
            <person name="Hung S."/>
            <person name="Kawahara F."/>
            <person name="Miranda-Saavedra D."/>
            <person name="Mourier T."/>
            <person name="Nagra H."/>
            <person name="Otto T.D."/>
            <person name="Rawlings N."/>
            <person name="Sanchez A."/>
            <person name="Sanders M."/>
            <person name="Subramaniam C."/>
            <person name="Tay Y."/>
            <person name="Dear P."/>
            <person name="Doerig C."/>
            <person name="Gruber A."/>
            <person name="Parkinson J."/>
            <person name="Shirley M."/>
            <person name="Wan K.L."/>
            <person name="Berriman M."/>
            <person name="Tomley F."/>
            <person name="Pain A."/>
        </authorList>
    </citation>
    <scope>NUCLEOTIDE SEQUENCE [LARGE SCALE GENOMIC DNA]</scope>
    <source>
        <strain evidence="12">Weybridge</strain>
    </source>
</reference>
<keyword evidence="3" id="KW-0732">Signal</keyword>
<keyword evidence="5 8" id="KW-0560">Oxidoreductase</keyword>
<dbReference type="Pfam" id="PF00085">
    <property type="entry name" value="Thioredoxin"/>
    <property type="match status" value="1"/>
</dbReference>
<dbReference type="GO" id="GO:0003756">
    <property type="term" value="F:protein disulfide isomerase activity"/>
    <property type="evidence" value="ECO:0007669"/>
    <property type="project" value="TreeGrafter"/>
</dbReference>
<dbReference type="InterPro" id="IPR036774">
    <property type="entry name" value="ERV/ALR_sulphydryl_oxid_sf"/>
</dbReference>
<dbReference type="Gene3D" id="1.20.120.310">
    <property type="entry name" value="ERV/ALR sulfhydryl oxidase domain"/>
    <property type="match status" value="1"/>
</dbReference>
<dbReference type="PROSITE" id="PS00194">
    <property type="entry name" value="THIOREDOXIN_1"/>
    <property type="match status" value="1"/>
</dbReference>
<dbReference type="GO" id="GO:0005615">
    <property type="term" value="C:extracellular space"/>
    <property type="evidence" value="ECO:0007669"/>
    <property type="project" value="TreeGrafter"/>
</dbReference>
<feature type="domain" description="Thioredoxin" evidence="11">
    <location>
        <begin position="105"/>
        <end position="295"/>
    </location>
</feature>
<feature type="domain" description="ERV/ALR sulfhydryl oxidase" evidence="10">
    <location>
        <begin position="503"/>
        <end position="736"/>
    </location>
</feature>
<dbReference type="Gene3D" id="3.40.30.10">
    <property type="entry name" value="Glutaredoxin"/>
    <property type="match status" value="1"/>
</dbReference>
<comment type="cofactor">
    <cofactor evidence="1 8">
        <name>FAD</name>
        <dbReference type="ChEBI" id="CHEBI:57692"/>
    </cofactor>
</comment>
<keyword evidence="13" id="KW-1185">Reference proteome</keyword>
<dbReference type="GO" id="GO:0006457">
    <property type="term" value="P:protein folding"/>
    <property type="evidence" value="ECO:0007669"/>
    <property type="project" value="TreeGrafter"/>
</dbReference>
<keyword evidence="2 8" id="KW-0285">Flavoprotein</keyword>
<proteinExistence type="predicted"/>
<evidence type="ECO:0000256" key="1">
    <source>
        <dbReference type="ARBA" id="ARBA00001974"/>
    </source>
</evidence>
<evidence type="ECO:0000259" key="11">
    <source>
        <dbReference type="PROSITE" id="PS51352"/>
    </source>
</evidence>
<evidence type="ECO:0000256" key="7">
    <source>
        <dbReference type="ARBA" id="ARBA00023180"/>
    </source>
</evidence>
<dbReference type="InterPro" id="IPR017905">
    <property type="entry name" value="ERV/ALR_sulphydryl_oxidase"/>
</dbReference>